<gene>
    <name evidence="2" type="ORF">DB43_FA00030</name>
</gene>
<dbReference type="AlphaFoldDB" id="A0A0C1EAB3"/>
<dbReference type="EMBL" id="JSAM01000045">
    <property type="protein sequence ID" value="KIA78057.1"/>
    <property type="molecule type" value="Genomic_DNA"/>
</dbReference>
<comment type="caution">
    <text evidence="2">The sequence shown here is derived from an EMBL/GenBank/DDBJ whole genome shotgun (WGS) entry which is preliminary data.</text>
</comment>
<proteinExistence type="predicted"/>
<keyword evidence="1" id="KW-1133">Transmembrane helix</keyword>
<sequence length="267" mass="30951">MVELNTLFMLTIINEQFIFRSISMLYLKPSRRLPFALILFFVCFLSVASIDGLECNAKRLLEARMISDDCLLELMSGDYEDGKIFDVQKYMCERASDEDLLGYSPKGALWEWEYLGSIGQYHAIRSVIQGDTWHQHNVTVLKFVEHGITIVSRILGLKHHEILSAEVKGDYILYTQMTTGYDLFQAMTKKYPELKMQIPLIRELKEMENLPIGCIVYEVKLENQGKLSSEQMVSFSTSEGWRPWKGHNLEELKERILGLSKTDKSEW</sequence>
<protein>
    <submittedName>
        <fullName evidence="2">Uncharacterized protein</fullName>
    </submittedName>
</protein>
<keyword evidence="1" id="KW-0472">Membrane</keyword>
<name>A0A0C1EAB3_9BACT</name>
<organism evidence="2 3">
    <name type="scientific">Parachlamydia acanthamoebae</name>
    <dbReference type="NCBI Taxonomy" id="83552"/>
    <lineage>
        <taxon>Bacteria</taxon>
        <taxon>Pseudomonadati</taxon>
        <taxon>Chlamydiota</taxon>
        <taxon>Chlamydiia</taxon>
        <taxon>Parachlamydiales</taxon>
        <taxon>Parachlamydiaceae</taxon>
        <taxon>Parachlamydia</taxon>
    </lineage>
</organism>
<dbReference type="Proteomes" id="UP000031307">
    <property type="component" value="Unassembled WGS sequence"/>
</dbReference>
<feature type="transmembrane region" description="Helical" evidence="1">
    <location>
        <begin position="33"/>
        <end position="50"/>
    </location>
</feature>
<evidence type="ECO:0000256" key="1">
    <source>
        <dbReference type="SAM" id="Phobius"/>
    </source>
</evidence>
<evidence type="ECO:0000313" key="3">
    <source>
        <dbReference type="Proteomes" id="UP000031307"/>
    </source>
</evidence>
<reference evidence="2 3" key="1">
    <citation type="journal article" date="2014" name="Mol. Biol. Evol.">
        <title>Massive expansion of Ubiquitination-related gene families within the Chlamydiae.</title>
        <authorList>
            <person name="Domman D."/>
            <person name="Collingro A."/>
            <person name="Lagkouvardos I."/>
            <person name="Gehre L."/>
            <person name="Weinmaier T."/>
            <person name="Rattei T."/>
            <person name="Subtil A."/>
            <person name="Horn M."/>
        </authorList>
    </citation>
    <scope>NUCLEOTIDE SEQUENCE [LARGE SCALE GENOMIC DNA]</scope>
    <source>
        <strain evidence="2 3">OEW1</strain>
    </source>
</reference>
<evidence type="ECO:0000313" key="2">
    <source>
        <dbReference type="EMBL" id="KIA78057.1"/>
    </source>
</evidence>
<keyword evidence="1" id="KW-0812">Transmembrane</keyword>
<dbReference type="PATRIC" id="fig|83552.4.peg.750"/>
<accession>A0A0C1EAB3</accession>